<accession>A0AAV3Q3B9</accession>
<dbReference type="Pfam" id="PF03732">
    <property type="entry name" value="Retrotrans_gag"/>
    <property type="match status" value="1"/>
</dbReference>
<evidence type="ECO:0000313" key="4">
    <source>
        <dbReference type="Proteomes" id="UP001454036"/>
    </source>
</evidence>
<evidence type="ECO:0000259" key="2">
    <source>
        <dbReference type="Pfam" id="PF03732"/>
    </source>
</evidence>
<name>A0AAV3Q3B9_LITER</name>
<feature type="compositionally biased region" description="Polar residues" evidence="1">
    <location>
        <begin position="120"/>
        <end position="132"/>
    </location>
</feature>
<dbReference type="PANTHER" id="PTHR33223">
    <property type="entry name" value="CCHC-TYPE DOMAIN-CONTAINING PROTEIN"/>
    <property type="match status" value="1"/>
</dbReference>
<feature type="compositionally biased region" description="Basic and acidic residues" evidence="1">
    <location>
        <begin position="18"/>
        <end position="33"/>
    </location>
</feature>
<comment type="caution">
    <text evidence="3">The sequence shown here is derived from an EMBL/GenBank/DDBJ whole genome shotgun (WGS) entry which is preliminary data.</text>
</comment>
<feature type="compositionally biased region" description="Basic and acidic residues" evidence="1">
    <location>
        <begin position="94"/>
        <end position="116"/>
    </location>
</feature>
<feature type="compositionally biased region" description="Basic and acidic residues" evidence="1">
    <location>
        <begin position="395"/>
        <end position="415"/>
    </location>
</feature>
<dbReference type="PANTHER" id="PTHR33223:SF10">
    <property type="entry name" value="AMINOTRANSFERASE-LIKE PLANT MOBILE DOMAIN-CONTAINING PROTEIN"/>
    <property type="match status" value="1"/>
</dbReference>
<feature type="region of interest" description="Disordered" evidence="1">
    <location>
        <begin position="383"/>
        <end position="415"/>
    </location>
</feature>
<keyword evidence="4" id="KW-1185">Reference proteome</keyword>
<sequence length="415" mass="48150">MSPTNHVSGSRRTLGQHLQRETVHRRRPDDESSHINYAPRRRRDNTNDSDNSKSHNSRKDRSNYRSGYDLTLDSTPERSPIRENRSRRQGKPIRSYERSPPKEYLQHQDRRSHPDPHYVPSTSRDAGGNSSNAELQKQVNELGLLLKDITPGRGTVKHSTWLPFSNRLRNAMMPRGFRMPMFKTFGGYGDLGNHLKSFDSQLSFWASDDEVYARAFPSSLYGQALKWFHKLPSDSIDCWQDIVDLFMDKFGASIEADEDERTLMEIQQRRRETLRSFATRFEEVATNIPIANEKAERPKGRDELQKKSPKTGRVWIASKSPRRARPSEDRGQGPPGKRMADSANSRRPGHIYPYHGHDTDECRLLKAEIEKLISRGQLREFVKKDHSSPLRRRERTPPRRDIHLNKDHDGIPRIT</sequence>
<evidence type="ECO:0000256" key="1">
    <source>
        <dbReference type="SAM" id="MobiDB-lite"/>
    </source>
</evidence>
<protein>
    <recommendedName>
        <fullName evidence="2">Retrotransposon gag domain-containing protein</fullName>
    </recommendedName>
</protein>
<feature type="region of interest" description="Disordered" evidence="1">
    <location>
        <begin position="1"/>
        <end position="132"/>
    </location>
</feature>
<feature type="compositionally biased region" description="Polar residues" evidence="1">
    <location>
        <begin position="1"/>
        <end position="13"/>
    </location>
</feature>
<dbReference type="EMBL" id="BAABME010003371">
    <property type="protein sequence ID" value="GAA0158534.1"/>
    <property type="molecule type" value="Genomic_DNA"/>
</dbReference>
<gene>
    <name evidence="3" type="ORF">LIER_15533</name>
</gene>
<feature type="domain" description="Retrotransposon gag" evidence="2">
    <location>
        <begin position="215"/>
        <end position="290"/>
    </location>
</feature>
<feature type="region of interest" description="Disordered" evidence="1">
    <location>
        <begin position="289"/>
        <end position="357"/>
    </location>
</feature>
<feature type="compositionally biased region" description="Basic and acidic residues" evidence="1">
    <location>
        <begin position="44"/>
        <end position="63"/>
    </location>
</feature>
<proteinExistence type="predicted"/>
<dbReference type="AlphaFoldDB" id="A0AAV3Q3B9"/>
<dbReference type="InterPro" id="IPR005162">
    <property type="entry name" value="Retrotrans_gag_dom"/>
</dbReference>
<reference evidence="3 4" key="1">
    <citation type="submission" date="2024-01" db="EMBL/GenBank/DDBJ databases">
        <title>The complete chloroplast genome sequence of Lithospermum erythrorhizon: insights into the phylogenetic relationship among Boraginaceae species and the maternal lineages of purple gromwells.</title>
        <authorList>
            <person name="Okada T."/>
            <person name="Watanabe K."/>
        </authorList>
    </citation>
    <scope>NUCLEOTIDE SEQUENCE [LARGE SCALE GENOMIC DNA]</scope>
</reference>
<organism evidence="3 4">
    <name type="scientific">Lithospermum erythrorhizon</name>
    <name type="common">Purple gromwell</name>
    <name type="synonym">Lithospermum officinale var. erythrorhizon</name>
    <dbReference type="NCBI Taxonomy" id="34254"/>
    <lineage>
        <taxon>Eukaryota</taxon>
        <taxon>Viridiplantae</taxon>
        <taxon>Streptophyta</taxon>
        <taxon>Embryophyta</taxon>
        <taxon>Tracheophyta</taxon>
        <taxon>Spermatophyta</taxon>
        <taxon>Magnoliopsida</taxon>
        <taxon>eudicotyledons</taxon>
        <taxon>Gunneridae</taxon>
        <taxon>Pentapetalae</taxon>
        <taxon>asterids</taxon>
        <taxon>lamiids</taxon>
        <taxon>Boraginales</taxon>
        <taxon>Boraginaceae</taxon>
        <taxon>Boraginoideae</taxon>
        <taxon>Lithospermeae</taxon>
        <taxon>Lithospermum</taxon>
    </lineage>
</organism>
<dbReference type="Proteomes" id="UP001454036">
    <property type="component" value="Unassembled WGS sequence"/>
</dbReference>
<feature type="compositionally biased region" description="Basic and acidic residues" evidence="1">
    <location>
        <begin position="75"/>
        <end position="86"/>
    </location>
</feature>
<evidence type="ECO:0000313" key="3">
    <source>
        <dbReference type="EMBL" id="GAA0158534.1"/>
    </source>
</evidence>
<feature type="compositionally biased region" description="Basic and acidic residues" evidence="1">
    <location>
        <begin position="293"/>
        <end position="306"/>
    </location>
</feature>